<gene>
    <name evidence="1" type="ORF">H9659_07570</name>
</gene>
<dbReference type="Proteomes" id="UP000659496">
    <property type="component" value="Unassembled WGS sequence"/>
</dbReference>
<comment type="caution">
    <text evidence="1">The sequence shown here is derived from an EMBL/GenBank/DDBJ whole genome shotgun (WGS) entry which is preliminary data.</text>
</comment>
<keyword evidence="1" id="KW-0808">Transferase</keyword>
<evidence type="ECO:0000313" key="1">
    <source>
        <dbReference type="EMBL" id="MBD7908183.1"/>
    </source>
</evidence>
<accession>A0ABR8PJ26</accession>
<proteinExistence type="predicted"/>
<dbReference type="CDD" id="cd02440">
    <property type="entry name" value="AdoMet_MTases"/>
    <property type="match status" value="1"/>
</dbReference>
<dbReference type="Gene3D" id="2.20.25.110">
    <property type="entry name" value="S-adenosyl-L-methionine-dependent methyltransferases"/>
    <property type="match status" value="1"/>
</dbReference>
<evidence type="ECO:0000313" key="2">
    <source>
        <dbReference type="Proteomes" id="UP000659496"/>
    </source>
</evidence>
<dbReference type="RefSeq" id="WP_191689328.1">
    <property type="nucleotide sequence ID" value="NZ_JACSQY010000004.1"/>
</dbReference>
<dbReference type="Pfam" id="PF13489">
    <property type="entry name" value="Methyltransf_23"/>
    <property type="match status" value="1"/>
</dbReference>
<keyword evidence="1" id="KW-0489">Methyltransferase</keyword>
<dbReference type="SUPFAM" id="SSF53335">
    <property type="entry name" value="S-adenosyl-L-methionine-dependent methyltransferases"/>
    <property type="match status" value="1"/>
</dbReference>
<dbReference type="EMBL" id="JACSQY010000004">
    <property type="protein sequence ID" value="MBD7908183.1"/>
    <property type="molecule type" value="Genomic_DNA"/>
</dbReference>
<dbReference type="GO" id="GO:0008168">
    <property type="term" value="F:methyltransferase activity"/>
    <property type="evidence" value="ECO:0007669"/>
    <property type="project" value="UniProtKB-KW"/>
</dbReference>
<protein>
    <submittedName>
        <fullName evidence="1">Class I SAM-dependent methyltransferase</fullName>
    </submittedName>
</protein>
<organism evidence="1 2">
    <name type="scientific">Sporosarcina gallistercoris</name>
    <dbReference type="NCBI Taxonomy" id="2762245"/>
    <lineage>
        <taxon>Bacteria</taxon>
        <taxon>Bacillati</taxon>
        <taxon>Bacillota</taxon>
        <taxon>Bacilli</taxon>
        <taxon>Bacillales</taxon>
        <taxon>Caryophanaceae</taxon>
        <taxon>Sporosarcina</taxon>
    </lineage>
</organism>
<name>A0ABR8PJ26_9BACL</name>
<sequence length="246" mass="28576">MTQSWVEPFYRKQFEWMNQNVDMEDAYAEFAHEVKEQVGKPFRVMLDIGAGRGDVAKILAEQGIQMTTLELVPELVEFARERSDGLVTSYCGDFYTFELPETFDVVSYFDGFGIGSDEDQLLLLQQIRNWMKKDGCALIDIYQPRYWQQVDGREMTVDAAYRVYHYDEGSRSLLDTWWHPDHPEDKVTQSLRCYSLEEIGGLCEKAGLSIVGIFPGGAMDFEEWRYHERVALHECLSYRVKVKKTG</sequence>
<dbReference type="InterPro" id="IPR029063">
    <property type="entry name" value="SAM-dependent_MTases_sf"/>
</dbReference>
<dbReference type="Gene3D" id="3.40.50.150">
    <property type="entry name" value="Vaccinia Virus protein VP39"/>
    <property type="match status" value="1"/>
</dbReference>
<keyword evidence="2" id="KW-1185">Reference proteome</keyword>
<dbReference type="GO" id="GO:0032259">
    <property type="term" value="P:methylation"/>
    <property type="evidence" value="ECO:0007669"/>
    <property type="project" value="UniProtKB-KW"/>
</dbReference>
<reference evidence="1 2" key="1">
    <citation type="submission" date="2020-08" db="EMBL/GenBank/DDBJ databases">
        <title>A Genomic Blueprint of the Chicken Gut Microbiome.</title>
        <authorList>
            <person name="Gilroy R."/>
            <person name="Ravi A."/>
            <person name="Getino M."/>
            <person name="Pursley I."/>
            <person name="Horton D.L."/>
            <person name="Alikhan N.-F."/>
            <person name="Baker D."/>
            <person name="Gharbi K."/>
            <person name="Hall N."/>
            <person name="Watson M."/>
            <person name="Adriaenssens E.M."/>
            <person name="Foster-Nyarko E."/>
            <person name="Jarju S."/>
            <person name="Secka A."/>
            <person name="Antonio M."/>
            <person name="Oren A."/>
            <person name="Chaudhuri R."/>
            <person name="La Ragione R.M."/>
            <person name="Hildebrand F."/>
            <person name="Pallen M.J."/>
        </authorList>
    </citation>
    <scope>NUCLEOTIDE SEQUENCE [LARGE SCALE GENOMIC DNA]</scope>
    <source>
        <strain evidence="1 2">Sa3CUA8</strain>
    </source>
</reference>